<dbReference type="Gene3D" id="3.40.50.880">
    <property type="match status" value="1"/>
</dbReference>
<dbReference type="CDD" id="cd03143">
    <property type="entry name" value="A4_beta-galactosidase_middle_domain"/>
    <property type="match status" value="1"/>
</dbReference>
<dbReference type="OrthoDB" id="3337653at2759"/>
<keyword evidence="3" id="KW-1185">Reference proteome</keyword>
<dbReference type="EMBL" id="KV423914">
    <property type="protein sequence ID" value="KZT62996.1"/>
    <property type="molecule type" value="Genomic_DNA"/>
</dbReference>
<dbReference type="SUPFAM" id="SSF52317">
    <property type="entry name" value="Class I glutamine amidotransferase-like"/>
    <property type="match status" value="1"/>
</dbReference>
<sequence length="681" mass="75538">MASPLPAEQWWRKPFGMFQTNLREINADMDVEKVLNFIEAHGAQAWLIGTGGILAYYPTDLPFHMRNPLLAKRASGDLIGDAITAAHGRGIRLLCRMDFSKVQPSVAAEHPDWCFRSPTGKLQTHTGDLVSVCPCGPYYQEKVFQILDELTSRYPVDGFFFNWMSFNEIDYNKVYHGVCHCPTCLHEFPLKTGLKELPDGPKSPTYDVWLKFSKAVIDDLTARIRAFIADRAPNAGLILGTTADIMFHEANNALGRELWHHATSEWVSAFRSYRPNVPVLVNSVTFIDMPYRMAGEEPDHFAQYLIQTISRGGNPSTYIMGVPGQIPYPCYDLAGQVTRFHKKWKEEIYTGMDPCAQTGLVRPDRLQQTGEQYSQSQTEFQGLYSGLQQRHILFDVIAQEFIPGMEQNGSLKRYKTIILPDLGKLSESAVSVLDEFVKNGGNLVLTGSSGTDGATFQLKSSPAATRKSVINKRDQIWSSYVCPVMEPGGDPQVYPAPVIPLYGAYYFCEWKADTKSYLKMLDQAPFAPPEKAYGNKQVNEPGYVIGTYGKGAVAYVPWTIGRAYHDLGLTVIRDMLCDVIRDLDATDAISASLPEQVEITVNRSGEKLIIHVVNMSGARKTNFGPPIPIRGGTITIAGGSGKLTTKSLINNIHCHVESKGDSVVISLPEIDMFDVIVVGGL</sequence>
<evidence type="ECO:0000313" key="3">
    <source>
        <dbReference type="Proteomes" id="UP000076842"/>
    </source>
</evidence>
<name>A0A165KDI5_9BASI</name>
<dbReference type="InterPro" id="IPR017853">
    <property type="entry name" value="GH"/>
</dbReference>
<dbReference type="InterPro" id="IPR028212">
    <property type="entry name" value="GHL6"/>
</dbReference>
<accession>A0A165KDI5</accession>
<dbReference type="GO" id="GO:0004565">
    <property type="term" value="F:beta-galactosidase activity"/>
    <property type="evidence" value="ECO:0007669"/>
    <property type="project" value="InterPro"/>
</dbReference>
<dbReference type="Gene3D" id="3.20.20.80">
    <property type="entry name" value="Glycosidases"/>
    <property type="match status" value="1"/>
</dbReference>
<dbReference type="InParanoid" id="A0A165KDI5"/>
<gene>
    <name evidence="2" type="ORF">CALCODRAFT_462390</name>
</gene>
<feature type="domain" description="Beta-galactosidase trimerisation" evidence="1">
    <location>
        <begin position="375"/>
        <end position="452"/>
    </location>
</feature>
<dbReference type="SUPFAM" id="SSF51445">
    <property type="entry name" value="(Trans)glycosidases"/>
    <property type="match status" value="1"/>
</dbReference>
<organism evidence="2 3">
    <name type="scientific">Calocera cornea HHB12733</name>
    <dbReference type="NCBI Taxonomy" id="1353952"/>
    <lineage>
        <taxon>Eukaryota</taxon>
        <taxon>Fungi</taxon>
        <taxon>Dikarya</taxon>
        <taxon>Basidiomycota</taxon>
        <taxon>Agaricomycotina</taxon>
        <taxon>Dacrymycetes</taxon>
        <taxon>Dacrymycetales</taxon>
        <taxon>Dacrymycetaceae</taxon>
        <taxon>Calocera</taxon>
    </lineage>
</organism>
<dbReference type="Pfam" id="PF14871">
    <property type="entry name" value="GHL6"/>
    <property type="match status" value="1"/>
</dbReference>
<dbReference type="GO" id="GO:0005975">
    <property type="term" value="P:carbohydrate metabolic process"/>
    <property type="evidence" value="ECO:0007669"/>
    <property type="project" value="InterPro"/>
</dbReference>
<dbReference type="InterPro" id="IPR029062">
    <property type="entry name" value="Class_I_gatase-like"/>
</dbReference>
<dbReference type="AlphaFoldDB" id="A0A165KDI5"/>
<reference evidence="2 3" key="1">
    <citation type="journal article" date="2016" name="Mol. Biol. Evol.">
        <title>Comparative Genomics of Early-Diverging Mushroom-Forming Fungi Provides Insights into the Origins of Lignocellulose Decay Capabilities.</title>
        <authorList>
            <person name="Nagy L.G."/>
            <person name="Riley R."/>
            <person name="Tritt A."/>
            <person name="Adam C."/>
            <person name="Daum C."/>
            <person name="Floudas D."/>
            <person name="Sun H."/>
            <person name="Yadav J.S."/>
            <person name="Pangilinan J."/>
            <person name="Larsson K.H."/>
            <person name="Matsuura K."/>
            <person name="Barry K."/>
            <person name="Labutti K."/>
            <person name="Kuo R."/>
            <person name="Ohm R.A."/>
            <person name="Bhattacharya S.S."/>
            <person name="Shirouzu T."/>
            <person name="Yoshinaga Y."/>
            <person name="Martin F.M."/>
            <person name="Grigoriev I.V."/>
            <person name="Hibbett D.S."/>
        </authorList>
    </citation>
    <scope>NUCLEOTIDE SEQUENCE [LARGE SCALE GENOMIC DNA]</scope>
    <source>
        <strain evidence="2 3">HHB12733</strain>
    </source>
</reference>
<dbReference type="Proteomes" id="UP000076842">
    <property type="component" value="Unassembled WGS sequence"/>
</dbReference>
<dbReference type="Pfam" id="PF08532">
    <property type="entry name" value="Glyco_hydro_42M"/>
    <property type="match status" value="1"/>
</dbReference>
<protein>
    <recommendedName>
        <fullName evidence="1">Beta-galactosidase trimerisation domain-containing protein</fullName>
    </recommendedName>
</protein>
<dbReference type="InterPro" id="IPR013738">
    <property type="entry name" value="Beta_galactosidase_Trimer"/>
</dbReference>
<evidence type="ECO:0000313" key="2">
    <source>
        <dbReference type="EMBL" id="KZT62996.1"/>
    </source>
</evidence>
<proteinExistence type="predicted"/>
<evidence type="ECO:0000259" key="1">
    <source>
        <dbReference type="Pfam" id="PF08532"/>
    </source>
</evidence>